<gene>
    <name evidence="1" type="ORF">HNP88_000790</name>
</gene>
<comment type="caution">
    <text evidence="1">The sequence shown here is derived from an EMBL/GenBank/DDBJ whole genome shotgun (WGS) entry which is preliminary data.</text>
</comment>
<dbReference type="Proteomes" id="UP000571854">
    <property type="component" value="Unassembled WGS sequence"/>
</dbReference>
<name>A0A7J9NN86_METMI</name>
<dbReference type="AlphaFoldDB" id="A0A7J9NN86"/>
<evidence type="ECO:0000313" key="2">
    <source>
        <dbReference type="Proteomes" id="UP000571854"/>
    </source>
</evidence>
<proteinExistence type="predicted"/>
<organism evidence="1 2">
    <name type="scientific">Methanococcus maripaludis</name>
    <name type="common">Methanococcus deltae</name>
    <dbReference type="NCBI Taxonomy" id="39152"/>
    <lineage>
        <taxon>Archaea</taxon>
        <taxon>Methanobacteriati</taxon>
        <taxon>Methanobacteriota</taxon>
        <taxon>Methanomada group</taxon>
        <taxon>Methanococci</taxon>
        <taxon>Methanococcales</taxon>
        <taxon>Methanococcaceae</taxon>
        <taxon>Methanococcus</taxon>
    </lineage>
</organism>
<dbReference type="RefSeq" id="WP_181492038.1">
    <property type="nucleotide sequence ID" value="NZ_JACDUJ010000001.1"/>
</dbReference>
<accession>A0A7J9NN86</accession>
<reference evidence="1 2" key="1">
    <citation type="submission" date="2020-07" db="EMBL/GenBank/DDBJ databases">
        <title>Genomic Encyclopedia of Type Strains, Phase IV (KMG-V): Genome sequencing to study the core and pangenomes of soil and plant-associated prokaryotes.</title>
        <authorList>
            <person name="Whitman W."/>
        </authorList>
    </citation>
    <scope>NUCLEOTIDE SEQUENCE [LARGE SCALE GENOMIC DNA]</scope>
    <source>
        <strain evidence="1 2">A5</strain>
    </source>
</reference>
<protein>
    <submittedName>
        <fullName evidence="1">Uncharacterized protein</fullName>
    </submittedName>
</protein>
<evidence type="ECO:0000313" key="1">
    <source>
        <dbReference type="EMBL" id="MBA2846606.1"/>
    </source>
</evidence>
<dbReference type="EMBL" id="JACDUJ010000001">
    <property type="protein sequence ID" value="MBA2846606.1"/>
    <property type="molecule type" value="Genomic_DNA"/>
</dbReference>
<sequence length="279" mass="32637">MTEENYVLKFLTKDEIDKYFDRNAYLVVEYLLKKVLFSQPELLPGEKPANIQMTKEFLEGWISQAFTFEKVGAGSYPIDVYDKENRCGIDIKCISAKVDLNGKFTSEQSNETSLGQNFKKEGLHLDELFKDKKYAEILSLWKGLLTNKVSKAVNDFELEKILYFIFIRGGNSMNLAVAELNPENIEKLTVGSVTKKSVFVNNYMDPNYGNARIYKSKKRMELRTCAKRLYEDGMLLEWNFNEAYSQKNMFLRDKVQNEKEFREYVKKEFEDLFFNGKMP</sequence>